<feature type="compositionally biased region" description="Low complexity" evidence="4">
    <location>
        <begin position="1460"/>
        <end position="1485"/>
    </location>
</feature>
<keyword evidence="2" id="KW-0964">Secreted</keyword>
<feature type="region of interest" description="Disordered" evidence="4">
    <location>
        <begin position="1157"/>
        <end position="2827"/>
    </location>
</feature>
<feature type="chain" id="PRO_5042574651" description="VWFC domain-containing protein" evidence="5">
    <location>
        <begin position="33"/>
        <end position="2987"/>
    </location>
</feature>
<dbReference type="SMART" id="SM00215">
    <property type="entry name" value="VWC_out"/>
    <property type="match status" value="2"/>
</dbReference>
<feature type="compositionally biased region" description="Basic and acidic residues" evidence="4">
    <location>
        <begin position="875"/>
        <end position="891"/>
    </location>
</feature>
<feature type="compositionally biased region" description="Low complexity" evidence="4">
    <location>
        <begin position="2618"/>
        <end position="2677"/>
    </location>
</feature>
<evidence type="ECO:0000256" key="3">
    <source>
        <dbReference type="ARBA" id="ARBA00022729"/>
    </source>
</evidence>
<feature type="region of interest" description="Disordered" evidence="4">
    <location>
        <begin position="319"/>
        <end position="765"/>
    </location>
</feature>
<feature type="compositionally biased region" description="Acidic residues" evidence="4">
    <location>
        <begin position="2193"/>
        <end position="2203"/>
    </location>
</feature>
<accession>A0AAG5DVG5</accession>
<feature type="compositionally biased region" description="Polar residues" evidence="4">
    <location>
        <begin position="708"/>
        <end position="720"/>
    </location>
</feature>
<feature type="compositionally biased region" description="Acidic residues" evidence="4">
    <location>
        <begin position="2313"/>
        <end position="2329"/>
    </location>
</feature>
<evidence type="ECO:0000256" key="4">
    <source>
        <dbReference type="SAM" id="MobiDB-lite"/>
    </source>
</evidence>
<feature type="compositionally biased region" description="Polar residues" evidence="4">
    <location>
        <begin position="1414"/>
        <end position="1427"/>
    </location>
</feature>
<feature type="compositionally biased region" description="Low complexity" evidence="4">
    <location>
        <begin position="1157"/>
        <end position="1169"/>
    </location>
</feature>
<dbReference type="EnsemblMetazoa" id="ENSAATROPT016817">
    <property type="protein sequence ID" value="ENSAATROPP014804"/>
    <property type="gene ID" value="ENSAATROPG013772"/>
</dbReference>
<dbReference type="PROSITE" id="PS50184">
    <property type="entry name" value="VWFC_2"/>
    <property type="match status" value="2"/>
</dbReference>
<organism evidence="7 8">
    <name type="scientific">Anopheles atroparvus</name>
    <name type="common">European mosquito</name>
    <dbReference type="NCBI Taxonomy" id="41427"/>
    <lineage>
        <taxon>Eukaryota</taxon>
        <taxon>Metazoa</taxon>
        <taxon>Ecdysozoa</taxon>
        <taxon>Arthropoda</taxon>
        <taxon>Hexapoda</taxon>
        <taxon>Insecta</taxon>
        <taxon>Pterygota</taxon>
        <taxon>Neoptera</taxon>
        <taxon>Endopterygota</taxon>
        <taxon>Diptera</taxon>
        <taxon>Nematocera</taxon>
        <taxon>Culicoidea</taxon>
        <taxon>Culicidae</taxon>
        <taxon>Anophelinae</taxon>
        <taxon>Anopheles</taxon>
    </lineage>
</organism>
<feature type="compositionally biased region" description="Low complexity" evidence="4">
    <location>
        <begin position="2427"/>
        <end position="2436"/>
    </location>
</feature>
<feature type="compositionally biased region" description="Basic and acidic residues" evidence="4">
    <location>
        <begin position="723"/>
        <end position="757"/>
    </location>
</feature>
<feature type="compositionally biased region" description="Acidic residues" evidence="4">
    <location>
        <begin position="677"/>
        <end position="689"/>
    </location>
</feature>
<feature type="compositionally biased region" description="Low complexity" evidence="4">
    <location>
        <begin position="2557"/>
        <end position="2579"/>
    </location>
</feature>
<feature type="compositionally biased region" description="Low complexity" evidence="4">
    <location>
        <begin position="319"/>
        <end position="338"/>
    </location>
</feature>
<feature type="domain" description="VWFC" evidence="6">
    <location>
        <begin position="954"/>
        <end position="1018"/>
    </location>
</feature>
<dbReference type="GO" id="GO:0005576">
    <property type="term" value="C:extracellular region"/>
    <property type="evidence" value="ECO:0007669"/>
    <property type="project" value="UniProtKB-SubCell"/>
</dbReference>
<keyword evidence="3 5" id="KW-0732">Signal</keyword>
<feature type="compositionally biased region" description="Polar residues" evidence="4">
    <location>
        <begin position="1877"/>
        <end position="1900"/>
    </location>
</feature>
<evidence type="ECO:0000256" key="2">
    <source>
        <dbReference type="ARBA" id="ARBA00022525"/>
    </source>
</evidence>
<dbReference type="PANTHER" id="PTHR46698">
    <property type="entry name" value="CROSSVEINLESS 2"/>
    <property type="match status" value="1"/>
</dbReference>
<feature type="compositionally biased region" description="Basic and acidic residues" evidence="4">
    <location>
        <begin position="2020"/>
        <end position="2029"/>
    </location>
</feature>
<feature type="compositionally biased region" description="Acidic residues" evidence="4">
    <location>
        <begin position="1865"/>
        <end position="1874"/>
    </location>
</feature>
<feature type="compositionally biased region" description="Acidic residues" evidence="4">
    <location>
        <begin position="2282"/>
        <end position="2296"/>
    </location>
</feature>
<name>A0AAG5DVG5_ANOAO</name>
<evidence type="ECO:0000313" key="8">
    <source>
        <dbReference type="Proteomes" id="UP000075880"/>
    </source>
</evidence>
<feature type="compositionally biased region" description="Acidic residues" evidence="4">
    <location>
        <begin position="406"/>
        <end position="419"/>
    </location>
</feature>
<feature type="compositionally biased region" description="Polar residues" evidence="4">
    <location>
        <begin position="1841"/>
        <end position="1864"/>
    </location>
</feature>
<feature type="compositionally biased region" description="Basic and acidic residues" evidence="4">
    <location>
        <begin position="1548"/>
        <end position="1559"/>
    </location>
</feature>
<dbReference type="PROSITE" id="PS01208">
    <property type="entry name" value="VWFC_1"/>
    <property type="match status" value="1"/>
</dbReference>
<feature type="compositionally biased region" description="Acidic residues" evidence="4">
    <location>
        <begin position="2236"/>
        <end position="2254"/>
    </location>
</feature>
<feature type="compositionally biased region" description="Basic and acidic residues" evidence="4">
    <location>
        <begin position="1300"/>
        <end position="1310"/>
    </location>
</feature>
<feature type="compositionally biased region" description="Acidic residues" evidence="4">
    <location>
        <begin position="2753"/>
        <end position="2763"/>
    </location>
</feature>
<feature type="compositionally biased region" description="Polar residues" evidence="4">
    <location>
        <begin position="1994"/>
        <end position="2016"/>
    </location>
</feature>
<feature type="compositionally biased region" description="Low complexity" evidence="4">
    <location>
        <begin position="2480"/>
        <end position="2500"/>
    </location>
</feature>
<dbReference type="Gene3D" id="2.10.70.10">
    <property type="entry name" value="Complement Module, domain 1"/>
    <property type="match status" value="1"/>
</dbReference>
<feature type="compositionally biased region" description="Basic and acidic residues" evidence="4">
    <location>
        <begin position="562"/>
        <end position="571"/>
    </location>
</feature>
<feature type="compositionally biased region" description="Acidic residues" evidence="4">
    <location>
        <begin position="1372"/>
        <end position="1382"/>
    </location>
</feature>
<keyword evidence="8" id="KW-1185">Reference proteome</keyword>
<feature type="compositionally biased region" description="Polar residues" evidence="4">
    <location>
        <begin position="2085"/>
        <end position="2102"/>
    </location>
</feature>
<dbReference type="PANTHER" id="PTHR46698:SF3">
    <property type="entry name" value="TENECTIN ISOFORM 1-RELATED"/>
    <property type="match status" value="1"/>
</dbReference>
<feature type="compositionally biased region" description="Acidic residues" evidence="4">
    <location>
        <begin position="2460"/>
        <end position="2472"/>
    </location>
</feature>
<comment type="subcellular location">
    <subcellularLocation>
        <location evidence="1">Secreted</location>
    </subcellularLocation>
</comment>
<feature type="compositionally biased region" description="Polar residues" evidence="4">
    <location>
        <begin position="2173"/>
        <end position="2187"/>
    </location>
</feature>
<dbReference type="InterPro" id="IPR052424">
    <property type="entry name" value="Kielin_Chordin-BMP_Reg"/>
</dbReference>
<dbReference type="SMART" id="SM00214">
    <property type="entry name" value="VWC"/>
    <property type="match status" value="5"/>
</dbReference>
<feature type="region of interest" description="Disordered" evidence="4">
    <location>
        <begin position="1055"/>
        <end position="1116"/>
    </location>
</feature>
<feature type="compositionally biased region" description="Basic and acidic residues" evidence="4">
    <location>
        <begin position="1611"/>
        <end position="1627"/>
    </location>
</feature>
<feature type="compositionally biased region" description="Polar residues" evidence="4">
    <location>
        <begin position="2589"/>
        <end position="2600"/>
    </location>
</feature>
<feature type="compositionally biased region" description="Low complexity" evidence="4">
    <location>
        <begin position="1523"/>
        <end position="1547"/>
    </location>
</feature>
<evidence type="ECO:0000256" key="5">
    <source>
        <dbReference type="SAM" id="SignalP"/>
    </source>
</evidence>
<feature type="compositionally biased region" description="Polar residues" evidence="4">
    <location>
        <begin position="1775"/>
        <end position="1784"/>
    </location>
</feature>
<feature type="compositionally biased region" description="Acidic residues" evidence="4">
    <location>
        <begin position="2032"/>
        <end position="2043"/>
    </location>
</feature>
<evidence type="ECO:0000259" key="6">
    <source>
        <dbReference type="PROSITE" id="PS50184"/>
    </source>
</evidence>
<feature type="compositionally biased region" description="Basic and acidic residues" evidence="4">
    <location>
        <begin position="1984"/>
        <end position="1993"/>
    </location>
</feature>
<feature type="compositionally biased region" description="Low complexity" evidence="4">
    <location>
        <begin position="1800"/>
        <end position="1810"/>
    </location>
</feature>
<dbReference type="SUPFAM" id="SSF57603">
    <property type="entry name" value="FnI-like domain"/>
    <property type="match status" value="6"/>
</dbReference>
<dbReference type="Proteomes" id="UP000075880">
    <property type="component" value="Unassembled WGS sequence"/>
</dbReference>
<feature type="compositionally biased region" description="Low complexity" evidence="4">
    <location>
        <begin position="1063"/>
        <end position="1087"/>
    </location>
</feature>
<protein>
    <recommendedName>
        <fullName evidence="6">VWFC domain-containing protein</fullName>
    </recommendedName>
</protein>
<feature type="compositionally biased region" description="Basic and acidic residues" evidence="4">
    <location>
        <begin position="827"/>
        <end position="836"/>
    </location>
</feature>
<feature type="compositionally biased region" description="Polar residues" evidence="4">
    <location>
        <begin position="364"/>
        <end position="377"/>
    </location>
</feature>
<feature type="compositionally biased region" description="Polar residues" evidence="4">
    <location>
        <begin position="1818"/>
        <end position="1829"/>
    </location>
</feature>
<feature type="compositionally biased region" description="Low complexity" evidence="4">
    <location>
        <begin position="520"/>
        <end position="536"/>
    </location>
</feature>
<feature type="domain" description="VWFC" evidence="6">
    <location>
        <begin position="246"/>
        <end position="313"/>
    </location>
</feature>
<evidence type="ECO:0000313" key="7">
    <source>
        <dbReference type="EnsemblMetazoa" id="ENSAATROPP014804"/>
    </source>
</evidence>
<feature type="compositionally biased region" description="Basic and acidic residues" evidence="4">
    <location>
        <begin position="427"/>
        <end position="463"/>
    </location>
</feature>
<feature type="compositionally biased region" description="Polar residues" evidence="4">
    <location>
        <begin position="2218"/>
        <end position="2235"/>
    </location>
</feature>
<feature type="compositionally biased region" description="Polar residues" evidence="4">
    <location>
        <begin position="1178"/>
        <end position="1191"/>
    </location>
</feature>
<sequence>MIIRSPSLFRLDHLTMAVLLVALALVLPAVHGAPVYESDQTEMETYGESTGCYYNYNHYGEGDRIMTNEPCLNCTCHDRMLMCYLRVCPFTKAIGQDCTIEKREDQCCPVITCPAVEVQLLDHQTTASPSTALGGAATSDVGALDQYGCSISGRFYPDGAQVPSNPQKPCELCYCIRNMTTCVMQECTLHIDGCQPIYNKGVCCPVRYDCDHDKDTTPMLDDELTTTVRPTPGFILTTTVSPSVSTDCVHNGETYADGALIMTDKPCEHCYCMRGDIVCAVQECGTPLENEGKNCVALPPAAGQCCPDKYMCDGGSATPTTTASAIPTTTTTKATVADASEEEQQKVSDDYVPSDDLVAAPEPTTLQTDTSKATTSKPLLDTDSQEKEDDDSEQQQQQHVVPQFEDVQEEDDSEDEEQREDAVQVPKKTDEEHATTTARSADDEVEHDHIPGHVGSHEHKEQSADVGTTVAPAVDSPAATVRPDTTDKPEAADDTPIVTPSADASPSTVRAEATDKPETADVSSTTVGTASSTVQSETESADEGTTVAPAVGTSPSKAQADTTDKTVRVEQDEVPSEQSHDDHVASGVDQDDDSELDQKIDDSYEGTSPSNLHFDEPSAQTESTTLGAVPEEPRVTTTRPAAVPTDDEKENEIGATHDDEKDGDEFDQTEQSKDEQEQTVEMEKDDDEQVATTPAAGERHELPDEVAGTTSPAGDESASTPAAEKELEQTTLMHREQQPTKLDVTTEKKEPTHKADDVPQPPQDFVELPPAVIVTELPPVPISEERLSITEQTLAPPKDEILPNMPLEADSHVLDESTTTEYTLASGDHKKQEAEAQHPVLTSDDFDEPIEMNTVITPEKDEQKPQQSVDTDQSEEQHEVEHEPVGQHAHDSDEDDSEEDSQPGDEHGDDAAPTTATPAHSVVQPAEQEKDGENETEIDETPDKLFPESIPGEGDCLIDGVTYENGASVPASGKCQVACRCSNSIVHCEAVRCEPAPNAECTAKTIVPGECCPRYDCPDLISSTTTETVAVSSVDDASKDASDSVDLSDLFATGSEASIGSGSTEASDISTEAASIASTADSQASSGEDQEEDDESGQPSEAESDSAGWDLDNDVFKPLLPQEPMLDMMNNLSVGFNGNRISTDKYDDVIVLTTAAPTTSKPATQPTTANVPMETTERAQSQDSPTTLSTVDQHEENEEDNTPAPHIPAERKPEITMEKDTEEQQKQDGEVPETTAVAFDDVEGTTVAAEDADQNAVKELSKPESSTDASVDEEQQKERVTTQRAFVPQDDEQESTTFATKEDKEQEPEVRATTLKPFADFEEGQKQEQPTTDRPSEQAADAVTEQEDRYDDQKKQQAADEIQSSTVRVDEPAETDNEDQTFDDVKQESTTSRLSDSDLPLESATERDEPVTVREQQTKQGAETTAAPSMDELENEIEQSSTPVASLAMDEEATEKTQTQEEPVTTSEITGTTASSIAADTTSSKSELDDMDASTTKEPEQGAPVLGDKVLEDAEEVQGSDEAAPTTTAPTTTAPTTTAPTTTAAPAKSDDSTEEEQKSTQELPASTTVEPTSQTDGSIVFRVDEDEESKPIVKPTLDDQKPTNVVDEKDDEKMPTKLAVEKDDAKTPPKVATEEEKDDDNLISPVVGTEQDGGFHYPQEKDETKPIFKPTLDEAVQSTSAPESDDQIKEHDEIESTSGASSTTKSEEEIRTTTQPEPAVTKGQQPEKHADESNEIDADLQEKPATEPTKPALQAGGADEPENTLVYDEIDESEQQSNVPSLTTPKGVPSETQRPELDEPVTSVPTTSSPVDDEKEQTVPTVHSQQEVTQGMADDNESVEENVTGQSKLETSSPASAVHSATTTEEADVMEQDQEQQKPVQSLDDSISKTTVQPAESSSALYDEKATTVVPLYPERDEEPSVDELEKPAGGADQDEPAATTVSSSPVAQDEENAEEQDSKQQELPAINDLDEGFGEHATTLRNVESESDREQVTTEGAVNKQTLAAVTDRQTTIAPVQQEMHDDEKKPLTDTADEDEGSSDDQQEQHSAPAEKDEEQDETTKVPLAHAGTSDSGETSTDDDKNLDNVSNVSPTTTTIDSTEASVKPAHEAPEQDSGASDEDDDGPSRATTAAVPERDEEVQPHQSQSTESNDEKVEGTTTTPVKDDDVEQEPAFTTASDDQSKQPTTAAAPVEADEAQAESDETETKPDANEKETSLKEQSTTLAPSAAQPSTEADTTEASDDKSEEQDADEASEPVAHDETGGEEPAPATTLRTPVRVADDELVTDDEEPQEPVESEGITAASPTVAHDDVTESDEEDKQAPEADDSQVEPKPTSTAAPVASDESEDDDVSATSEQPKPAVSGLSPVEAEPSQDKEDAQVPTTTAASVSEPERDQLSEEQPDEQEPSFAPVKPTEAEREQDKQPEATTVAAAAPAVHDDKDASQSEEEEEPETPQTDDLNADDDSSEEDNEPAAPSLVPTTTTAQPTPKAPSTAPPATSAKDEEEEKEDEDVPAEKSTTVAPLEAVTFSTNAPDSDSQVTEHPTTVRREEAPVTEQTPPSTTVAQTTAAPAADAVEQTGAQTEAPHSEVTSGTDAPTTQQDEKQQQHSTADDSEQEPAVTGSSVVTTVEPTTTAPTTAAPTTTAPTTAAPTTASPTTAEATTTEAATSTEQTTLAAQKPSPVATDKPQEQTPSTVAPALADVLDERFDDETPQVAQKPVSPPASDDKVADKPQEVSHDDSDEQQAIVKPTDNDTDDSDDDDDQQKVQEPSEAGESKPSEPEPSKPETVGPSYGAPGQHYESGYGHMPPHYPPSSYEEDYGEEEDPAAFGPGTCRYGGKLYVSAQQIPRDDPCDFCFCFRSDIICLQQSCPPPISGCNEEPISGFCCPRYECPVSMATVLNVTTSTTTTTTTLPPHFPSHAYKGQVQKRGCQIQGKPYNVGEMVASASGPCMRCTCGGDGQMQCEPKACSPEPMLQQMIAVAAARRR</sequence>
<evidence type="ECO:0000256" key="1">
    <source>
        <dbReference type="ARBA" id="ARBA00004613"/>
    </source>
</evidence>
<proteinExistence type="predicted"/>
<feature type="compositionally biased region" description="Polar residues" evidence="4">
    <location>
        <begin position="2528"/>
        <end position="2544"/>
    </location>
</feature>
<feature type="region of interest" description="Disordered" evidence="4">
    <location>
        <begin position="793"/>
        <end position="952"/>
    </location>
</feature>
<feature type="signal peptide" evidence="5">
    <location>
        <begin position="1"/>
        <end position="32"/>
    </location>
</feature>
<feature type="compositionally biased region" description="Basic and acidic residues" evidence="4">
    <location>
        <begin position="1208"/>
        <end position="1229"/>
    </location>
</feature>
<feature type="compositionally biased region" description="Acidic residues" evidence="4">
    <location>
        <begin position="2816"/>
        <end position="2826"/>
    </location>
</feature>
<feature type="compositionally biased region" description="Basic and acidic residues" evidence="4">
    <location>
        <begin position="651"/>
        <end position="660"/>
    </location>
</feature>
<feature type="compositionally biased region" description="Acidic residues" evidence="4">
    <location>
        <begin position="892"/>
        <end position="903"/>
    </location>
</feature>
<feature type="compositionally biased region" description="Basic and acidic residues" evidence="4">
    <location>
        <begin position="2415"/>
        <end position="2425"/>
    </location>
</feature>
<reference evidence="7" key="1">
    <citation type="submission" date="2024-04" db="UniProtKB">
        <authorList>
            <consortium name="EnsemblMetazoa"/>
        </authorList>
    </citation>
    <scope>IDENTIFICATION</scope>
    <source>
        <strain evidence="7">EBRO</strain>
    </source>
</reference>
<feature type="compositionally biased region" description="Basic and acidic residues" evidence="4">
    <location>
        <begin position="2204"/>
        <end position="2217"/>
    </location>
</feature>
<feature type="compositionally biased region" description="Basic and acidic residues" evidence="4">
    <location>
        <begin position="2774"/>
        <end position="2785"/>
    </location>
</feature>
<feature type="compositionally biased region" description="Basic and acidic residues" evidence="4">
    <location>
        <begin position="2725"/>
        <end position="2739"/>
    </location>
</feature>
<feature type="compositionally biased region" description="Polar residues" evidence="4">
    <location>
        <begin position="1560"/>
        <end position="1577"/>
    </location>
</feature>
<dbReference type="InterPro" id="IPR001007">
    <property type="entry name" value="VWF_dom"/>
</dbReference>
<feature type="compositionally biased region" description="Acidic residues" evidence="4">
    <location>
        <begin position="2503"/>
        <end position="2513"/>
    </location>
</feature>